<comment type="cofactor">
    <cofactor evidence="1">
        <name>Mo-bis(molybdopterin guanine dinucleotide)</name>
        <dbReference type="ChEBI" id="CHEBI:60539"/>
    </cofactor>
</comment>
<keyword evidence="8" id="KW-1185">Reference proteome</keyword>
<evidence type="ECO:0000313" key="8">
    <source>
        <dbReference type="Proteomes" id="UP000246635"/>
    </source>
</evidence>
<dbReference type="Gene3D" id="2.20.25.90">
    <property type="entry name" value="ADC-like domains"/>
    <property type="match status" value="1"/>
</dbReference>
<sequence length="724" mass="79369">MRLIPTIPYLYEHAAADGGGGVATALVMETQCPFCSVQCKMRLTESGDSAAGEVQYSVEAKPNRASEGRLCVKGMNAYQHAVSEDRILYPLVKRDGQFERISWEDAMALIVSRFKQIAQESGVDAIGLYGGGSLTNETAYLLGKFARVALRSKYIDYNGRFCMSAAASAGSKALGLDRGLTNPLSDIALAKCIVLAGTNVAECQPTLMPYFTRAKENGTFIIVIDPRETGTSKLADLHLKVRPGMDAALANGMLRSLLDEGLVDEAFVRERTRGYDTLRAHLMEQSVEEIAVMTGVPADSIRRAALTFGKASTGMVFTARGVEQQTDGYMAVRNLLNLVLLTGKIGKAGCGYGAITGQGNGQGGREHGQKADQLPGYRSIENPEHRAYVADVWGVDPNELPGKGVSAYEMMEKAYEGEIRALLVMGSNPVVSNPNASLVQAAMERLDLLVVADMFMSETARSADLILPVTAYLENEGTLTNLEGRVLLREAHRPAPGEAKHDWRILCDLAEGLGRGTYFRYEHAEQIFEELRLASRGGTADYYGITYDRIRREEGVYWPCPDTEGEGVGRMFETSFAHADGRAELIAVDNHFPAELTDEAYPIYLTTGRVLSHYLTGVQTRRSHTLASRDFESFVEMHPKTAKQYGLAEGKLAVLTSRRGEIVVRCRITRTIREDTVFVPMHWGDSQNVNVLTNQALDPTCRMPGFKVCAVSIRPFIANPSYEM</sequence>
<dbReference type="SMART" id="SM00926">
    <property type="entry name" value="Molybdop_Fe4S4"/>
    <property type="match status" value="1"/>
</dbReference>
<dbReference type="InterPro" id="IPR006656">
    <property type="entry name" value="Mopterin_OxRdtase"/>
</dbReference>
<dbReference type="InterPro" id="IPR006655">
    <property type="entry name" value="Mopterin_OxRdtase_prok_CS"/>
</dbReference>
<evidence type="ECO:0000313" key="7">
    <source>
        <dbReference type="EMBL" id="PWV98605.1"/>
    </source>
</evidence>
<dbReference type="PANTHER" id="PTHR43105:SF10">
    <property type="entry name" value="NADH-QUINONE OXIDOREDUCTASE SUBUNIT G"/>
    <property type="match status" value="1"/>
</dbReference>
<dbReference type="InterPro" id="IPR050123">
    <property type="entry name" value="Prok_molybdopt-oxidoreductase"/>
</dbReference>
<evidence type="ECO:0000256" key="5">
    <source>
        <dbReference type="ARBA" id="ARBA00023014"/>
    </source>
</evidence>
<dbReference type="InterPro" id="IPR009010">
    <property type="entry name" value="Asp_de-COase-like_dom_sf"/>
</dbReference>
<dbReference type="SUPFAM" id="SSF50692">
    <property type="entry name" value="ADC-like"/>
    <property type="match status" value="1"/>
</dbReference>
<dbReference type="Gene3D" id="2.40.40.20">
    <property type="match status" value="1"/>
</dbReference>
<evidence type="ECO:0000256" key="2">
    <source>
        <dbReference type="ARBA" id="ARBA00022485"/>
    </source>
</evidence>
<dbReference type="PROSITE" id="PS51669">
    <property type="entry name" value="4FE4S_MOW_BIS_MGD"/>
    <property type="match status" value="1"/>
</dbReference>
<comment type="caution">
    <text evidence="7">The sequence shown here is derived from an EMBL/GenBank/DDBJ whole genome shotgun (WGS) entry which is preliminary data.</text>
</comment>
<feature type="domain" description="4Fe-4S Mo/W bis-MGD-type" evidence="6">
    <location>
        <begin position="25"/>
        <end position="85"/>
    </location>
</feature>
<evidence type="ECO:0000256" key="1">
    <source>
        <dbReference type="ARBA" id="ARBA00001942"/>
    </source>
</evidence>
<reference evidence="7 8" key="1">
    <citation type="submission" date="2018-05" db="EMBL/GenBank/DDBJ databases">
        <title>Genomic Encyclopedia of Type Strains, Phase III (KMG-III): the genomes of soil and plant-associated and newly described type strains.</title>
        <authorList>
            <person name="Whitman W."/>
        </authorList>
    </citation>
    <scope>NUCLEOTIDE SEQUENCE [LARGE SCALE GENOMIC DNA]</scope>
    <source>
        <strain evidence="7 8">CECT 5696</strain>
    </source>
</reference>
<dbReference type="NCBIfam" id="NF047855">
    <property type="entry name" value="AssmNtatRedNasC"/>
    <property type="match status" value="1"/>
</dbReference>
<dbReference type="Pfam" id="PF01568">
    <property type="entry name" value="Molydop_binding"/>
    <property type="match status" value="1"/>
</dbReference>
<keyword evidence="4" id="KW-0408">Iron</keyword>
<dbReference type="InterPro" id="IPR006963">
    <property type="entry name" value="Mopterin_OxRdtase_4Fe-4S_dom"/>
</dbReference>
<dbReference type="SUPFAM" id="SSF53706">
    <property type="entry name" value="Formate dehydrogenase/DMSO reductase, domains 1-3"/>
    <property type="match status" value="1"/>
</dbReference>
<dbReference type="GO" id="GO:0016020">
    <property type="term" value="C:membrane"/>
    <property type="evidence" value="ECO:0007669"/>
    <property type="project" value="TreeGrafter"/>
</dbReference>
<dbReference type="CDD" id="cd00508">
    <property type="entry name" value="MopB_CT_Fdh-Nap-like"/>
    <property type="match status" value="1"/>
</dbReference>
<dbReference type="EMBL" id="QGTQ01000016">
    <property type="protein sequence ID" value="PWV98605.1"/>
    <property type="molecule type" value="Genomic_DNA"/>
</dbReference>
<dbReference type="GO" id="GO:0051539">
    <property type="term" value="F:4 iron, 4 sulfur cluster binding"/>
    <property type="evidence" value="ECO:0007669"/>
    <property type="project" value="UniProtKB-KW"/>
</dbReference>
<dbReference type="Pfam" id="PF04879">
    <property type="entry name" value="Molybdop_Fe4S4"/>
    <property type="match status" value="1"/>
</dbReference>
<evidence type="ECO:0000256" key="4">
    <source>
        <dbReference type="ARBA" id="ARBA00023004"/>
    </source>
</evidence>
<keyword evidence="2" id="KW-0004">4Fe-4S</keyword>
<dbReference type="GO" id="GO:0046872">
    <property type="term" value="F:metal ion binding"/>
    <property type="evidence" value="ECO:0007669"/>
    <property type="project" value="UniProtKB-KW"/>
</dbReference>
<dbReference type="GO" id="GO:0003954">
    <property type="term" value="F:NADH dehydrogenase activity"/>
    <property type="evidence" value="ECO:0007669"/>
    <property type="project" value="TreeGrafter"/>
</dbReference>
<dbReference type="GO" id="GO:0043546">
    <property type="term" value="F:molybdopterin cofactor binding"/>
    <property type="evidence" value="ECO:0007669"/>
    <property type="project" value="InterPro"/>
</dbReference>
<evidence type="ECO:0000256" key="3">
    <source>
        <dbReference type="ARBA" id="ARBA00022723"/>
    </source>
</evidence>
<name>A0A2V2YRD3_9BACL</name>
<keyword evidence="5" id="KW-0411">Iron-sulfur</keyword>
<dbReference type="AlphaFoldDB" id="A0A2V2YRD3"/>
<dbReference type="Gene3D" id="3.40.50.740">
    <property type="match status" value="1"/>
</dbReference>
<accession>A0A2V2YRD3</accession>
<proteinExistence type="predicted"/>
<dbReference type="Pfam" id="PF00384">
    <property type="entry name" value="Molybdopterin"/>
    <property type="match status" value="1"/>
</dbReference>
<dbReference type="PANTHER" id="PTHR43105">
    <property type="entry name" value="RESPIRATORY NITRATE REDUCTASE"/>
    <property type="match status" value="1"/>
</dbReference>
<dbReference type="Proteomes" id="UP000246635">
    <property type="component" value="Unassembled WGS sequence"/>
</dbReference>
<protein>
    <submittedName>
        <fullName evidence="7">Assimilatory nitrate reductase catalytic subunit</fullName>
    </submittedName>
</protein>
<keyword evidence="3" id="KW-0479">Metal-binding</keyword>
<dbReference type="Gene3D" id="3.40.228.10">
    <property type="entry name" value="Dimethylsulfoxide Reductase, domain 2"/>
    <property type="match status" value="1"/>
</dbReference>
<dbReference type="PROSITE" id="PS00490">
    <property type="entry name" value="MOLYBDOPTERIN_PROK_2"/>
    <property type="match status" value="1"/>
</dbReference>
<organism evidence="7 8">
    <name type="scientific">Paenibacillus cellulosilyticus</name>
    <dbReference type="NCBI Taxonomy" id="375489"/>
    <lineage>
        <taxon>Bacteria</taxon>
        <taxon>Bacillati</taxon>
        <taxon>Bacillota</taxon>
        <taxon>Bacilli</taxon>
        <taxon>Bacillales</taxon>
        <taxon>Paenibacillaceae</taxon>
        <taxon>Paenibacillus</taxon>
    </lineage>
</organism>
<dbReference type="InterPro" id="IPR006657">
    <property type="entry name" value="MoPterin_dinucl-bd_dom"/>
</dbReference>
<evidence type="ECO:0000259" key="6">
    <source>
        <dbReference type="PROSITE" id="PS51669"/>
    </source>
</evidence>
<dbReference type="GO" id="GO:0022904">
    <property type="term" value="P:respiratory electron transport chain"/>
    <property type="evidence" value="ECO:0007669"/>
    <property type="project" value="TreeGrafter"/>
</dbReference>
<gene>
    <name evidence="7" type="ORF">DFQ01_1164</name>
</gene>